<feature type="domain" description="Thiamine-binding protein" evidence="2">
    <location>
        <begin position="5"/>
        <end position="95"/>
    </location>
</feature>
<dbReference type="InterPro" id="IPR002767">
    <property type="entry name" value="Thiamine_BP"/>
</dbReference>
<reference evidence="4 5" key="1">
    <citation type="submission" date="2017-02" db="EMBL/GenBank/DDBJ databases">
        <title>The new phylogeny of genus Mycobacterium.</title>
        <authorList>
            <person name="Tortoli E."/>
            <person name="Trovato A."/>
            <person name="Cirillo D.M."/>
        </authorList>
    </citation>
    <scope>NUCLEOTIDE SEQUENCE [LARGE SCALE GENOMIC DNA]</scope>
    <source>
        <strain evidence="4 5">DSM 45230</strain>
    </source>
</reference>
<sequence>MSVLVAFSVTPLGVGEGVGEIVADAVRVVRESGLPNKTDSMFTVIEGDTWGEVMAVVQRAVEAVAARAPRVSTVIKADWRPGVHDAMTQKVASVERRLSGD</sequence>
<dbReference type="SUPFAM" id="SSF89957">
    <property type="entry name" value="MTH1187/YkoF-like"/>
    <property type="match status" value="1"/>
</dbReference>
<dbReference type="InterPro" id="IPR029756">
    <property type="entry name" value="MTH1187/YkoF-like"/>
</dbReference>
<dbReference type="AlphaFoldDB" id="A0A1A3DX19"/>
<proteinExistence type="inferred from homology"/>
<evidence type="ECO:0000313" key="3">
    <source>
        <dbReference type="EMBL" id="MCV7381387.1"/>
    </source>
</evidence>
<organism evidence="3 6">
    <name type="scientific">Mycobacterium alsense</name>
    <dbReference type="NCBI Taxonomy" id="324058"/>
    <lineage>
        <taxon>Bacteria</taxon>
        <taxon>Bacillati</taxon>
        <taxon>Actinomycetota</taxon>
        <taxon>Actinomycetes</taxon>
        <taxon>Mycobacteriales</taxon>
        <taxon>Mycobacteriaceae</taxon>
        <taxon>Mycobacterium</taxon>
    </lineage>
</organism>
<evidence type="ECO:0000256" key="1">
    <source>
        <dbReference type="ARBA" id="ARBA00010272"/>
    </source>
</evidence>
<comment type="similarity">
    <text evidence="1">Belongs to the UPF0045 family.</text>
</comment>
<keyword evidence="5" id="KW-1185">Reference proteome</keyword>
<dbReference type="PANTHER" id="PTHR33777:SF1">
    <property type="entry name" value="UPF0045 PROTEIN ECM15"/>
    <property type="match status" value="1"/>
</dbReference>
<evidence type="ECO:0000313" key="5">
    <source>
        <dbReference type="Proteomes" id="UP000192319"/>
    </source>
</evidence>
<dbReference type="GO" id="GO:0005829">
    <property type="term" value="C:cytosol"/>
    <property type="evidence" value="ECO:0007669"/>
    <property type="project" value="TreeGrafter"/>
</dbReference>
<gene>
    <name evidence="4" type="ORF">BST11_26565</name>
    <name evidence="3" type="ORF">H7K38_22410</name>
</gene>
<dbReference type="Pfam" id="PF01910">
    <property type="entry name" value="Thiamine_BP"/>
    <property type="match status" value="1"/>
</dbReference>
<protein>
    <submittedName>
        <fullName evidence="3">MTH1187 family thiamine-binding protein</fullName>
    </submittedName>
</protein>
<reference evidence="3" key="2">
    <citation type="submission" date="2020-07" db="EMBL/GenBank/DDBJ databases">
        <authorList>
            <person name="Pettersson B.M.F."/>
            <person name="Behra P.R.K."/>
            <person name="Ramesh M."/>
            <person name="Das S."/>
            <person name="Dasgupta S."/>
            <person name="Kirsebom L.A."/>
        </authorList>
    </citation>
    <scope>NUCLEOTIDE SEQUENCE</scope>
    <source>
        <strain evidence="3">CCUG 55640</strain>
    </source>
</reference>
<dbReference type="OrthoDB" id="9793516at2"/>
<dbReference type="EMBL" id="MVHD01000106">
    <property type="protein sequence ID" value="OQZ87730.1"/>
    <property type="molecule type" value="Genomic_DNA"/>
</dbReference>
<dbReference type="InterPro" id="IPR051614">
    <property type="entry name" value="UPF0045_domain"/>
</dbReference>
<evidence type="ECO:0000313" key="6">
    <source>
        <dbReference type="Proteomes" id="UP001141650"/>
    </source>
</evidence>
<dbReference type="Gene3D" id="3.30.70.930">
    <property type="match status" value="1"/>
</dbReference>
<comment type="caution">
    <text evidence="3">The sequence shown here is derived from an EMBL/GenBank/DDBJ whole genome shotgun (WGS) entry which is preliminary data.</text>
</comment>
<dbReference type="RefSeq" id="WP_067317963.1">
    <property type="nucleotide sequence ID" value="NZ_JACKVH010000017.1"/>
</dbReference>
<dbReference type="PANTHER" id="PTHR33777">
    <property type="entry name" value="UPF0045 PROTEIN ECM15"/>
    <property type="match status" value="1"/>
</dbReference>
<evidence type="ECO:0000313" key="4">
    <source>
        <dbReference type="EMBL" id="OQZ87730.1"/>
    </source>
</evidence>
<accession>A0A1A3DX19</accession>
<dbReference type="EMBL" id="JACKVH010000017">
    <property type="protein sequence ID" value="MCV7381387.1"/>
    <property type="molecule type" value="Genomic_DNA"/>
</dbReference>
<dbReference type="Proteomes" id="UP000192319">
    <property type="component" value="Unassembled WGS sequence"/>
</dbReference>
<name>A0A1A3DX19_9MYCO</name>
<accession>A0A1W9XVN2</accession>
<reference evidence="3" key="3">
    <citation type="journal article" date="2022" name="BMC Genomics">
        <title>Comparative genome analysis of mycobacteria focusing on tRNA and non-coding RNA.</title>
        <authorList>
            <person name="Behra P.R.K."/>
            <person name="Pettersson B.M.F."/>
            <person name="Ramesh M."/>
            <person name="Das S."/>
            <person name="Dasgupta S."/>
            <person name="Kirsebom L.A."/>
        </authorList>
    </citation>
    <scope>NUCLEOTIDE SEQUENCE</scope>
    <source>
        <strain evidence="3">CCUG 55640</strain>
    </source>
</reference>
<dbReference type="Proteomes" id="UP001141650">
    <property type="component" value="Unassembled WGS sequence"/>
</dbReference>
<evidence type="ECO:0000259" key="2">
    <source>
        <dbReference type="Pfam" id="PF01910"/>
    </source>
</evidence>
<dbReference type="NCBIfam" id="TIGR00106">
    <property type="entry name" value="MTH1187 family thiamine-binding protein"/>
    <property type="match status" value="1"/>
</dbReference>